<feature type="chain" id="PRO_5035319968" evidence="2">
    <location>
        <begin position="26"/>
        <end position="219"/>
    </location>
</feature>
<dbReference type="AlphaFoldDB" id="A0A8J7TH11"/>
<sequence>MAVPVLPSQLLAVVLHLALLRSAYSGAYYGLKQLPQQHQPLQQLPHIPLGKEGIPMQHLGKEMPHMQYGKEIPMMPQYRKEIPQIPMHFGKELPRKESKEMLQKGERGAPGDVGPRGPPGPQGPPGQPGHGLPGLPGKPEDKENQAPPESQVYKGRPGKLDSQDLLAYQEPVTRAMTDYLAGQGFPGGKGSRALLVCRGLLGYPGLASQDFLAQKVTAG</sequence>
<feature type="non-terminal residue" evidence="3">
    <location>
        <position position="219"/>
    </location>
</feature>
<proteinExistence type="predicted"/>
<keyword evidence="4" id="KW-1185">Reference proteome</keyword>
<dbReference type="EMBL" id="JAAWVO010060888">
    <property type="protein sequence ID" value="MBN3322691.1"/>
    <property type="molecule type" value="Genomic_DNA"/>
</dbReference>
<feature type="region of interest" description="Disordered" evidence="1">
    <location>
        <begin position="97"/>
        <end position="161"/>
    </location>
</feature>
<feature type="compositionally biased region" description="Pro residues" evidence="1">
    <location>
        <begin position="116"/>
        <end position="127"/>
    </location>
</feature>
<evidence type="ECO:0000313" key="4">
    <source>
        <dbReference type="Proteomes" id="UP000736164"/>
    </source>
</evidence>
<gene>
    <name evidence="3" type="primary">Col8a1_0</name>
    <name evidence="3" type="ORF">GTO95_0014244</name>
</gene>
<dbReference type="Proteomes" id="UP000736164">
    <property type="component" value="Unassembled WGS sequence"/>
</dbReference>
<feature type="compositionally biased region" description="Basic and acidic residues" evidence="1">
    <location>
        <begin position="97"/>
        <end position="109"/>
    </location>
</feature>
<keyword evidence="2" id="KW-0732">Signal</keyword>
<evidence type="ECO:0000256" key="1">
    <source>
        <dbReference type="SAM" id="MobiDB-lite"/>
    </source>
</evidence>
<protein>
    <submittedName>
        <fullName evidence="3">CO8A1 protein</fullName>
    </submittedName>
</protein>
<organism evidence="3 4">
    <name type="scientific">Atractosteus spatula</name>
    <name type="common">Alligator gar</name>
    <name type="synonym">Lepisosteus spatula</name>
    <dbReference type="NCBI Taxonomy" id="7917"/>
    <lineage>
        <taxon>Eukaryota</taxon>
        <taxon>Metazoa</taxon>
        <taxon>Chordata</taxon>
        <taxon>Craniata</taxon>
        <taxon>Vertebrata</taxon>
        <taxon>Euteleostomi</taxon>
        <taxon>Actinopterygii</taxon>
        <taxon>Neopterygii</taxon>
        <taxon>Holostei</taxon>
        <taxon>Semionotiformes</taxon>
        <taxon>Lepisosteidae</taxon>
        <taxon>Atractosteus</taxon>
    </lineage>
</organism>
<feature type="signal peptide" evidence="2">
    <location>
        <begin position="1"/>
        <end position="25"/>
    </location>
</feature>
<feature type="non-terminal residue" evidence="3">
    <location>
        <position position="1"/>
    </location>
</feature>
<evidence type="ECO:0000256" key="2">
    <source>
        <dbReference type="SAM" id="SignalP"/>
    </source>
</evidence>
<evidence type="ECO:0000313" key="3">
    <source>
        <dbReference type="EMBL" id="MBN3322691.1"/>
    </source>
</evidence>
<name>A0A8J7TH11_ATRSP</name>
<reference evidence="3" key="1">
    <citation type="journal article" date="2021" name="Cell">
        <title>Tracing the genetic footprints of vertebrate landing in non-teleost ray-finned fishes.</title>
        <authorList>
            <person name="Bi X."/>
            <person name="Wang K."/>
            <person name="Yang L."/>
            <person name="Pan H."/>
            <person name="Jiang H."/>
            <person name="Wei Q."/>
            <person name="Fang M."/>
            <person name="Yu H."/>
            <person name="Zhu C."/>
            <person name="Cai Y."/>
            <person name="He Y."/>
            <person name="Gan X."/>
            <person name="Zeng H."/>
            <person name="Yu D."/>
            <person name="Zhu Y."/>
            <person name="Jiang H."/>
            <person name="Qiu Q."/>
            <person name="Yang H."/>
            <person name="Zhang Y.E."/>
            <person name="Wang W."/>
            <person name="Zhu M."/>
            <person name="He S."/>
            <person name="Zhang G."/>
        </authorList>
    </citation>
    <scope>NUCLEOTIDE SEQUENCE</scope>
    <source>
        <strain evidence="3">Allg_001</strain>
    </source>
</reference>
<accession>A0A8J7TH11</accession>
<comment type="caution">
    <text evidence="3">The sequence shown here is derived from an EMBL/GenBank/DDBJ whole genome shotgun (WGS) entry which is preliminary data.</text>
</comment>